<accession>A0A150G2F6</accession>
<dbReference type="STRING" id="33097.A0A150G2F6"/>
<feature type="compositionally biased region" description="Low complexity" evidence="2">
    <location>
        <begin position="530"/>
        <end position="539"/>
    </location>
</feature>
<feature type="binding site" evidence="1">
    <location>
        <position position="1004"/>
    </location>
    <ligand>
        <name>ATP</name>
        <dbReference type="ChEBI" id="CHEBI:30616"/>
    </ligand>
</feature>
<feature type="region of interest" description="Disordered" evidence="2">
    <location>
        <begin position="525"/>
        <end position="553"/>
    </location>
</feature>
<dbReference type="AlphaFoldDB" id="A0A150G2F6"/>
<comment type="caution">
    <text evidence="3">The sequence shown here is derived from an EMBL/GenBank/DDBJ whole genome shotgun (WGS) entry which is preliminary data.</text>
</comment>
<evidence type="ECO:0000256" key="2">
    <source>
        <dbReference type="SAM" id="MobiDB-lite"/>
    </source>
</evidence>
<organism evidence="3 4">
    <name type="scientific">Gonium pectorale</name>
    <name type="common">Green alga</name>
    <dbReference type="NCBI Taxonomy" id="33097"/>
    <lineage>
        <taxon>Eukaryota</taxon>
        <taxon>Viridiplantae</taxon>
        <taxon>Chlorophyta</taxon>
        <taxon>core chlorophytes</taxon>
        <taxon>Chlorophyceae</taxon>
        <taxon>CS clade</taxon>
        <taxon>Chlamydomonadales</taxon>
        <taxon>Volvocaceae</taxon>
        <taxon>Gonium</taxon>
    </lineage>
</organism>
<dbReference type="Proteomes" id="UP000075714">
    <property type="component" value="Unassembled WGS sequence"/>
</dbReference>
<reference evidence="4" key="1">
    <citation type="journal article" date="2016" name="Nat. Commun.">
        <title>The Gonium pectorale genome demonstrates co-option of cell cycle regulation during the evolution of multicellularity.</title>
        <authorList>
            <person name="Hanschen E.R."/>
            <person name="Marriage T.N."/>
            <person name="Ferris P.J."/>
            <person name="Hamaji T."/>
            <person name="Toyoda A."/>
            <person name="Fujiyama A."/>
            <person name="Neme R."/>
            <person name="Noguchi H."/>
            <person name="Minakuchi Y."/>
            <person name="Suzuki M."/>
            <person name="Kawai-Toyooka H."/>
            <person name="Smith D.R."/>
            <person name="Sparks H."/>
            <person name="Anderson J."/>
            <person name="Bakaric R."/>
            <person name="Luria V."/>
            <person name="Karger A."/>
            <person name="Kirschner M.W."/>
            <person name="Durand P.M."/>
            <person name="Michod R.E."/>
            <person name="Nozaki H."/>
            <person name="Olson B.J."/>
        </authorList>
    </citation>
    <scope>NUCLEOTIDE SEQUENCE [LARGE SCALE GENOMIC DNA]</scope>
    <source>
        <strain evidence="4">NIES-2863</strain>
    </source>
</reference>
<evidence type="ECO:0000256" key="1">
    <source>
        <dbReference type="PROSITE-ProRule" id="PRU10141"/>
    </source>
</evidence>
<feature type="compositionally biased region" description="Low complexity" evidence="2">
    <location>
        <begin position="813"/>
        <end position="824"/>
    </location>
</feature>
<keyword evidence="1" id="KW-0547">Nucleotide-binding</keyword>
<keyword evidence="1" id="KW-0067">ATP-binding</keyword>
<evidence type="ECO:0000313" key="3">
    <source>
        <dbReference type="EMBL" id="KXZ44059.1"/>
    </source>
</evidence>
<feature type="region of interest" description="Disordered" evidence="2">
    <location>
        <begin position="774"/>
        <end position="795"/>
    </location>
</feature>
<dbReference type="InterPro" id="IPR017441">
    <property type="entry name" value="Protein_kinase_ATP_BS"/>
</dbReference>
<sequence>MDVELVLVLVGSAGVTVGTGEDDMAASRLHPDSQQATLFERMRNEKAPVCAKISRPGPSPGTSLIDSPAAPAGGGATPRPPASDELVPTLVAAVPLMYGTTLLGALWLERPLEHRRGTAAPAPLSPSDLSDSACLRSLGFALSMCLMGSEGGGEGSSSGGGGGYGGRQVQVRWLAGALTRLAAAGSLAALVAQLCDLVSEHLRRRFVLEASVRPALAPPALAAAAGSAGAATEAAPSLGLLLQAHPPLPTPLLAHQSSSHQAGGGVVWNHSTGHGPPGRLLLPLADELRSQSGPQQQQPAATASLVGVRVLGAAGGGAVLATQRSAQRLSVTSPHSHLLPQRPSQAPGQGHGGMASADTGGRAHSRHRLRTAAPPPPLPAAGGLHWANGVSAGILREAGTAATDQLSARLSIDCGGTAPPAVSPPPPAAVVAAPSMSRLGLAATTSAVAVMPVDLLRTASLGGYRAGSSRSIVVQLTAAEAAAAAVGGPLNASAAASVPLPALHARAFALPHTLLGAALQQLQQEREQRAQQQQQQQGGREWEGALGGGSGGKGAPPWVVEDTALHVQDVHKPSADVCLLMGLRRTARGTASGILGMVGSAAGAAAEDGGGGGGGSVPQSLVLLVLPLPGGGALGLYLCFPRRLPGPLLEAVRASGQELLEQALAPLLRSRLREAAIAAEYDTLCSANPGSYAVVHSPSFVSVGRSPLPHSLSAAYVSNVTAVTATSELAGLGLGLGGELSTQQPEPSVGLLSGVLSTADMEVLLAQQAGGAAAGGGGAGGAAPTVPQSGGAGGGSALQARRLGLAVPSLLDGPSSARTGSAASGRRDTAPSATTTTTLSWRAPGTPAVGGSALRLTATGHTDRRLAAANAPIATDLLNLGSLLHGEPPSMLPSPAAVAARSQRLLSSRRASVGSLAELEAAGGFASASVITVAGVDSAAVARQQLELLMSSVTATFVTDPGVGAASSSPMDDLDALELGEMLGKGGGGTVFRGKLGTLDVAVKTR</sequence>
<name>A0A150G2F6_GONPE</name>
<dbReference type="EMBL" id="LSYV01000075">
    <property type="protein sequence ID" value="KXZ44059.1"/>
    <property type="molecule type" value="Genomic_DNA"/>
</dbReference>
<feature type="region of interest" description="Disordered" evidence="2">
    <location>
        <begin position="51"/>
        <end position="83"/>
    </location>
</feature>
<proteinExistence type="predicted"/>
<feature type="region of interest" description="Disordered" evidence="2">
    <location>
        <begin position="809"/>
        <end position="846"/>
    </location>
</feature>
<feature type="compositionally biased region" description="Polar residues" evidence="2">
    <location>
        <begin position="325"/>
        <end position="335"/>
    </location>
</feature>
<keyword evidence="4" id="KW-1185">Reference proteome</keyword>
<protein>
    <submittedName>
        <fullName evidence="3">Uncharacterized protein</fullName>
    </submittedName>
</protein>
<gene>
    <name evidence="3" type="ORF">GPECTOR_74g673</name>
</gene>
<feature type="region of interest" description="Disordered" evidence="2">
    <location>
        <begin position="325"/>
        <end position="380"/>
    </location>
</feature>
<dbReference type="PROSITE" id="PS00107">
    <property type="entry name" value="PROTEIN_KINASE_ATP"/>
    <property type="match status" value="1"/>
</dbReference>
<evidence type="ECO:0000313" key="4">
    <source>
        <dbReference type="Proteomes" id="UP000075714"/>
    </source>
</evidence>
<dbReference type="GO" id="GO:0005524">
    <property type="term" value="F:ATP binding"/>
    <property type="evidence" value="ECO:0007669"/>
    <property type="project" value="UniProtKB-UniRule"/>
</dbReference>